<evidence type="ECO:0000256" key="13">
    <source>
        <dbReference type="ARBA" id="ARBA00022723"/>
    </source>
</evidence>
<evidence type="ECO:0000256" key="12">
    <source>
        <dbReference type="ARBA" id="ARBA00022714"/>
    </source>
</evidence>
<evidence type="ECO:0000256" key="16">
    <source>
        <dbReference type="ARBA" id="ARBA00023004"/>
    </source>
</evidence>
<evidence type="ECO:0000256" key="19">
    <source>
        <dbReference type="ARBA" id="ARBA00023053"/>
    </source>
</evidence>
<evidence type="ECO:0000256" key="18">
    <source>
        <dbReference type="ARBA" id="ARBA00023027"/>
    </source>
</evidence>
<dbReference type="GO" id="GO:0005886">
    <property type="term" value="C:plasma membrane"/>
    <property type="evidence" value="ECO:0007669"/>
    <property type="project" value="UniProtKB-SubCell"/>
</dbReference>
<keyword evidence="19" id="KW-0915">Sodium</keyword>
<sequence>MTEILIALVFLIALTVALALALQGVRNRLLPSRPVTLTINGQRRIAGRSNEKLLDLLNGAGIPVPSGCAGQGTCGLCRVSDVTGTQGPLATETARLSPADLRAGVRLACQVTVRGDMALSVPEDVLGSASHECRVARVTSLTPLIREIVLALPEGAVFDFRAGNFVQVTAPAYRLAYADMDVPEEFRDEWDRLGLWALTAESGAPVSRAYSVASRPADRGFVVLNIRLATPPPGAPDAPPGVVSSWLFGLREGDSVEIAGPYGDFRVRDTDREMIFIGGGVGMAPLRAMIHEQLEQVETARKISFWYGARSRAELFYTDEFEALAARYPNFRWMPALSQPARDDDWQGETGFIHDVVFRRYLADHPAPEACEYYLCGPPLMIQAVYAMLADCGVDREDIHNDDFGI</sequence>
<dbReference type="InterPro" id="IPR010205">
    <property type="entry name" value="NqrF"/>
</dbReference>
<evidence type="ECO:0000256" key="9">
    <source>
        <dbReference type="ARBA" id="ARBA00022475"/>
    </source>
</evidence>
<evidence type="ECO:0000259" key="27">
    <source>
        <dbReference type="PROSITE" id="PS51085"/>
    </source>
</evidence>
<dbReference type="InterPro" id="IPR001433">
    <property type="entry name" value="OxRdtase_FAD/NAD-bd"/>
</dbReference>
<comment type="subunit">
    <text evidence="5">Composed of six subunits; NqrA, NqrB, NqrC, NqrD, NqrE and NqrF.</text>
</comment>
<dbReference type="SUPFAM" id="SSF54292">
    <property type="entry name" value="2Fe-2S ferredoxin-like"/>
    <property type="match status" value="1"/>
</dbReference>
<comment type="catalytic activity">
    <reaction evidence="26">
        <text>a ubiquinone + n Na(+)(in) + NADH + H(+) = a ubiquinol + n Na(+)(out) + NAD(+)</text>
        <dbReference type="Rhea" id="RHEA:47748"/>
        <dbReference type="Rhea" id="RHEA-COMP:9565"/>
        <dbReference type="Rhea" id="RHEA-COMP:9566"/>
        <dbReference type="ChEBI" id="CHEBI:15378"/>
        <dbReference type="ChEBI" id="CHEBI:16389"/>
        <dbReference type="ChEBI" id="CHEBI:17976"/>
        <dbReference type="ChEBI" id="CHEBI:29101"/>
        <dbReference type="ChEBI" id="CHEBI:57540"/>
        <dbReference type="ChEBI" id="CHEBI:57945"/>
        <dbReference type="EC" id="7.2.1.1"/>
    </reaction>
</comment>
<feature type="domain" description="2Fe-2S ferredoxin-type" evidence="27">
    <location>
        <begin position="33"/>
        <end position="125"/>
    </location>
</feature>
<evidence type="ECO:0000256" key="10">
    <source>
        <dbReference type="ARBA" id="ARBA00022519"/>
    </source>
</evidence>
<dbReference type="PROSITE" id="PS51384">
    <property type="entry name" value="FAD_FR"/>
    <property type="match status" value="1"/>
</dbReference>
<keyword evidence="11" id="KW-0285">Flavoprotein</keyword>
<keyword evidence="16" id="KW-0408">Iron</keyword>
<evidence type="ECO:0000256" key="24">
    <source>
        <dbReference type="ARBA" id="ARBA00030032"/>
    </source>
</evidence>
<dbReference type="Pfam" id="PF00175">
    <property type="entry name" value="NAD_binding_1"/>
    <property type="match status" value="1"/>
</dbReference>
<evidence type="ECO:0000259" key="28">
    <source>
        <dbReference type="PROSITE" id="PS51384"/>
    </source>
</evidence>
<evidence type="ECO:0000256" key="7">
    <source>
        <dbReference type="ARBA" id="ARBA00019729"/>
    </source>
</evidence>
<keyword evidence="23" id="KW-0739">Sodium transport</keyword>
<organism evidence="29 30">
    <name type="scientific">Paenirhodobacter populi</name>
    <dbReference type="NCBI Taxonomy" id="2306993"/>
    <lineage>
        <taxon>Bacteria</taxon>
        <taxon>Pseudomonadati</taxon>
        <taxon>Pseudomonadota</taxon>
        <taxon>Alphaproteobacteria</taxon>
        <taxon>Rhodobacterales</taxon>
        <taxon>Rhodobacter group</taxon>
        <taxon>Paenirhodobacter</taxon>
    </lineage>
</organism>
<reference evidence="29 30" key="1">
    <citation type="submission" date="2019-01" db="EMBL/GenBank/DDBJ databases">
        <title>Sinorhodobacter populi sp. nov. isolated from the symptomatic bark tissue of Populus euramericana canker.</title>
        <authorList>
            <person name="Xu G."/>
        </authorList>
    </citation>
    <scope>NUCLEOTIDE SEQUENCE [LARGE SCALE GENOMIC DNA]</scope>
    <source>
        <strain evidence="29 30">2D-5</strain>
    </source>
</reference>
<dbReference type="InterPro" id="IPR001041">
    <property type="entry name" value="2Fe-2S_ferredoxin-type"/>
</dbReference>
<dbReference type="RefSeq" id="WP_128269951.1">
    <property type="nucleotide sequence ID" value="NZ_SAUW01000011.1"/>
</dbReference>
<keyword evidence="12" id="KW-0001">2Fe-2S</keyword>
<dbReference type="GO" id="GO:0046872">
    <property type="term" value="F:metal ion binding"/>
    <property type="evidence" value="ECO:0007669"/>
    <property type="project" value="UniProtKB-KW"/>
</dbReference>
<evidence type="ECO:0000256" key="17">
    <source>
        <dbReference type="ARBA" id="ARBA00023014"/>
    </source>
</evidence>
<keyword evidence="15" id="KW-1278">Translocase</keyword>
<dbReference type="NCBIfam" id="TIGR01941">
    <property type="entry name" value="nqrF"/>
    <property type="match status" value="1"/>
</dbReference>
<evidence type="ECO:0000256" key="3">
    <source>
        <dbReference type="ARBA" id="ARBA00004533"/>
    </source>
</evidence>
<dbReference type="PANTHER" id="PTHR43644">
    <property type="entry name" value="NA(+)-TRANSLOCATING NADH-QUINONE REDUCTASE SUBUNIT"/>
    <property type="match status" value="1"/>
</dbReference>
<evidence type="ECO:0000256" key="14">
    <source>
        <dbReference type="ARBA" id="ARBA00022827"/>
    </source>
</evidence>
<dbReference type="InterPro" id="IPR017927">
    <property type="entry name" value="FAD-bd_FR_type"/>
</dbReference>
<gene>
    <name evidence="29" type="ORF">D2T33_12215</name>
</gene>
<evidence type="ECO:0000256" key="25">
    <source>
        <dbReference type="ARBA" id="ARBA00030787"/>
    </source>
</evidence>
<keyword evidence="14" id="KW-0274">FAD</keyword>
<feature type="domain" description="FAD-binding FR-type" evidence="28">
    <location>
        <begin position="128"/>
        <end position="268"/>
    </location>
</feature>
<dbReference type="Gene3D" id="3.40.50.80">
    <property type="entry name" value="Nucleotide-binding domain of ferredoxin-NADP reductase (FNR) module"/>
    <property type="match status" value="1"/>
</dbReference>
<evidence type="ECO:0000256" key="4">
    <source>
        <dbReference type="ARBA" id="ARBA00005570"/>
    </source>
</evidence>
<dbReference type="EMBL" id="SAUW01000011">
    <property type="protein sequence ID" value="RWR11085.1"/>
    <property type="molecule type" value="Genomic_DNA"/>
</dbReference>
<dbReference type="PRINTS" id="PR00406">
    <property type="entry name" value="CYTB5RDTASE"/>
</dbReference>
<evidence type="ECO:0000256" key="23">
    <source>
        <dbReference type="ARBA" id="ARBA00023201"/>
    </source>
</evidence>
<dbReference type="FunFam" id="3.40.50.80:FF:000014">
    <property type="entry name" value="Na(+)-translocating NADH-quinone reductase subunit F"/>
    <property type="match status" value="1"/>
</dbReference>
<dbReference type="InterPro" id="IPR039261">
    <property type="entry name" value="FNR_nucleotide-bd"/>
</dbReference>
<evidence type="ECO:0000256" key="1">
    <source>
        <dbReference type="ARBA" id="ARBA00001974"/>
    </source>
</evidence>
<reference evidence="29 30" key="2">
    <citation type="submission" date="2019-01" db="EMBL/GenBank/DDBJ databases">
        <authorList>
            <person name="Li Y."/>
        </authorList>
    </citation>
    <scope>NUCLEOTIDE SEQUENCE [LARGE SCALE GENOMIC DNA]</scope>
    <source>
        <strain evidence="29 30">2D-5</strain>
    </source>
</reference>
<evidence type="ECO:0000313" key="29">
    <source>
        <dbReference type="EMBL" id="RWR11085.1"/>
    </source>
</evidence>
<accession>A0A443ITQ6</accession>
<dbReference type="CDD" id="cd00207">
    <property type="entry name" value="fer2"/>
    <property type="match status" value="1"/>
</dbReference>
<keyword evidence="13" id="KW-0479">Metal-binding</keyword>
<dbReference type="Gene3D" id="3.10.20.30">
    <property type="match status" value="1"/>
</dbReference>
<name>A0A443ITQ6_9RHOB</name>
<keyword evidence="20" id="KW-0406">Ion transport</keyword>
<dbReference type="InterPro" id="IPR012675">
    <property type="entry name" value="Beta-grasp_dom_sf"/>
</dbReference>
<evidence type="ECO:0000256" key="26">
    <source>
        <dbReference type="ARBA" id="ARBA00048891"/>
    </source>
</evidence>
<dbReference type="EC" id="7.2.1.1" evidence="6"/>
<dbReference type="AlphaFoldDB" id="A0A443ITQ6"/>
<keyword evidence="21 29" id="KW-0830">Ubiquinone</keyword>
<dbReference type="GO" id="GO:0006814">
    <property type="term" value="P:sodium ion transport"/>
    <property type="evidence" value="ECO:0007669"/>
    <property type="project" value="UniProtKB-KW"/>
</dbReference>
<keyword evidence="22" id="KW-0472">Membrane</keyword>
<evidence type="ECO:0000256" key="2">
    <source>
        <dbReference type="ARBA" id="ARBA00002972"/>
    </source>
</evidence>
<evidence type="ECO:0000256" key="15">
    <source>
        <dbReference type="ARBA" id="ARBA00022967"/>
    </source>
</evidence>
<dbReference type="InterPro" id="IPR036010">
    <property type="entry name" value="2Fe-2S_ferredoxin-like_sf"/>
</dbReference>
<dbReference type="CDD" id="cd06188">
    <property type="entry name" value="NADH_quinone_reductase"/>
    <property type="match status" value="1"/>
</dbReference>
<dbReference type="GO" id="GO:0051537">
    <property type="term" value="F:2 iron, 2 sulfur cluster binding"/>
    <property type="evidence" value="ECO:0007669"/>
    <property type="project" value="UniProtKB-KW"/>
</dbReference>
<evidence type="ECO:0000256" key="8">
    <source>
        <dbReference type="ARBA" id="ARBA00022448"/>
    </source>
</evidence>
<keyword evidence="17" id="KW-0411">Iron-sulfur</keyword>
<evidence type="ECO:0000256" key="5">
    <source>
        <dbReference type="ARBA" id="ARBA00011309"/>
    </source>
</evidence>
<keyword evidence="30" id="KW-1185">Reference proteome</keyword>
<dbReference type="Pfam" id="PF00970">
    <property type="entry name" value="FAD_binding_6"/>
    <property type="match status" value="1"/>
</dbReference>
<comment type="cofactor">
    <cofactor evidence="1">
        <name>FAD</name>
        <dbReference type="ChEBI" id="CHEBI:57692"/>
    </cofactor>
</comment>
<dbReference type="Proteomes" id="UP000285710">
    <property type="component" value="Unassembled WGS sequence"/>
</dbReference>
<dbReference type="Gene3D" id="2.40.30.10">
    <property type="entry name" value="Translation factors"/>
    <property type="match status" value="1"/>
</dbReference>
<dbReference type="PROSITE" id="PS51085">
    <property type="entry name" value="2FE2S_FER_2"/>
    <property type="match status" value="1"/>
</dbReference>
<dbReference type="InterPro" id="IPR008333">
    <property type="entry name" value="Cbr1-like_FAD-bd_dom"/>
</dbReference>
<proteinExistence type="inferred from homology"/>
<protein>
    <recommendedName>
        <fullName evidence="7">Na(+)-translocating NADH-quinone reductase subunit F</fullName>
        <ecNumber evidence="6">7.2.1.1</ecNumber>
    </recommendedName>
    <alternativeName>
        <fullName evidence="25">NQR complex subunit F</fullName>
    </alternativeName>
    <alternativeName>
        <fullName evidence="24">NQR-1 subunit F</fullName>
    </alternativeName>
</protein>
<evidence type="ECO:0000256" key="22">
    <source>
        <dbReference type="ARBA" id="ARBA00023136"/>
    </source>
</evidence>
<evidence type="ECO:0000256" key="11">
    <source>
        <dbReference type="ARBA" id="ARBA00022630"/>
    </source>
</evidence>
<dbReference type="Pfam" id="PF00111">
    <property type="entry name" value="Fer2"/>
    <property type="match status" value="1"/>
</dbReference>
<dbReference type="InterPro" id="IPR001709">
    <property type="entry name" value="Flavoprot_Pyr_Nucl_cyt_Rdtase"/>
</dbReference>
<keyword evidence="8" id="KW-0813">Transport</keyword>
<evidence type="ECO:0000313" key="30">
    <source>
        <dbReference type="Proteomes" id="UP000285710"/>
    </source>
</evidence>
<comment type="similarity">
    <text evidence="4">Belongs to the NqrF family.</text>
</comment>
<comment type="caution">
    <text evidence="29">The sequence shown here is derived from an EMBL/GenBank/DDBJ whole genome shotgun (WGS) entry which is preliminary data.</text>
</comment>
<evidence type="ECO:0000256" key="6">
    <source>
        <dbReference type="ARBA" id="ARBA00013099"/>
    </source>
</evidence>
<keyword evidence="18" id="KW-0520">NAD</keyword>
<evidence type="ECO:0000256" key="21">
    <source>
        <dbReference type="ARBA" id="ARBA00023075"/>
    </source>
</evidence>
<dbReference type="PRINTS" id="PR00371">
    <property type="entry name" value="FPNCR"/>
</dbReference>
<dbReference type="GO" id="GO:0016655">
    <property type="term" value="F:oxidoreductase activity, acting on NAD(P)H, quinone or similar compound as acceptor"/>
    <property type="evidence" value="ECO:0007669"/>
    <property type="project" value="InterPro"/>
</dbReference>
<comment type="subcellular location">
    <subcellularLocation>
        <location evidence="3">Cell inner membrane</location>
    </subcellularLocation>
</comment>
<keyword evidence="9" id="KW-1003">Cell membrane</keyword>
<comment type="function">
    <text evidence="2">NQR complex catalyzes the reduction of ubiquinone-1 to ubiquinol by two successive reactions, coupled with the transport of Na(+) ions from the cytoplasm to the periplasm. The first step is catalyzed by NqrF, which accepts electrons from NADH and reduces ubiquinone-1 to ubisemiquinone by a one-electron transfer pathway.</text>
</comment>
<evidence type="ECO:0000256" key="20">
    <source>
        <dbReference type="ARBA" id="ARBA00023065"/>
    </source>
</evidence>
<keyword evidence="10" id="KW-0997">Cell inner membrane</keyword>
<dbReference type="InterPro" id="IPR017938">
    <property type="entry name" value="Riboflavin_synthase-like_b-brl"/>
</dbReference>
<dbReference type="SUPFAM" id="SSF52343">
    <property type="entry name" value="Ferredoxin reductase-like, C-terminal NADP-linked domain"/>
    <property type="match status" value="1"/>
</dbReference>
<dbReference type="PANTHER" id="PTHR43644:SF1">
    <property type="entry name" value="NAD(P)H-FLAVIN REDUCTASE"/>
    <property type="match status" value="1"/>
</dbReference>
<dbReference type="SUPFAM" id="SSF63380">
    <property type="entry name" value="Riboflavin synthase domain-like"/>
    <property type="match status" value="1"/>
</dbReference>